<evidence type="ECO:0000256" key="3">
    <source>
        <dbReference type="ARBA" id="ARBA00022630"/>
    </source>
</evidence>
<feature type="region of interest" description="Disordered" evidence="6">
    <location>
        <begin position="443"/>
        <end position="465"/>
    </location>
</feature>
<dbReference type="InterPro" id="IPR000172">
    <property type="entry name" value="GMC_OxRdtase_N"/>
</dbReference>
<dbReference type="GeneID" id="17269822"/>
<evidence type="ECO:0000256" key="2">
    <source>
        <dbReference type="ARBA" id="ARBA00010790"/>
    </source>
</evidence>
<organism evidence="8 9">
    <name type="scientific">Emiliania huxleyi (strain CCMP1516)</name>
    <dbReference type="NCBI Taxonomy" id="280463"/>
    <lineage>
        <taxon>Eukaryota</taxon>
        <taxon>Haptista</taxon>
        <taxon>Haptophyta</taxon>
        <taxon>Prymnesiophyceae</taxon>
        <taxon>Isochrysidales</taxon>
        <taxon>Noelaerhabdaceae</taxon>
        <taxon>Emiliania</taxon>
    </lineage>
</organism>
<dbReference type="EnsemblProtists" id="EOD24278">
    <property type="protein sequence ID" value="EOD24278"/>
    <property type="gene ID" value="EMIHUDRAFT_115992"/>
</dbReference>
<evidence type="ECO:0000256" key="5">
    <source>
        <dbReference type="PIRSR" id="PIRSR000137-2"/>
    </source>
</evidence>
<dbReference type="PANTHER" id="PTHR11552:SF147">
    <property type="entry name" value="CHOLINE DEHYDROGENASE, MITOCHONDRIAL"/>
    <property type="match status" value="1"/>
</dbReference>
<evidence type="ECO:0000256" key="4">
    <source>
        <dbReference type="ARBA" id="ARBA00022827"/>
    </source>
</evidence>
<keyword evidence="4 5" id="KW-0274">FAD</keyword>
<comment type="cofactor">
    <cofactor evidence="1 5">
        <name>FAD</name>
        <dbReference type="ChEBI" id="CHEBI:57692"/>
    </cofactor>
</comment>
<evidence type="ECO:0000256" key="6">
    <source>
        <dbReference type="SAM" id="MobiDB-lite"/>
    </source>
</evidence>
<dbReference type="InterPro" id="IPR007867">
    <property type="entry name" value="GMC_OxRtase_C"/>
</dbReference>
<dbReference type="SUPFAM" id="SSF51905">
    <property type="entry name" value="FAD/NAD(P)-binding domain"/>
    <property type="match status" value="1"/>
</dbReference>
<dbReference type="Gene3D" id="3.50.50.60">
    <property type="entry name" value="FAD/NAD(P)-binding domain"/>
    <property type="match status" value="3"/>
</dbReference>
<dbReference type="HOGENOM" id="CLU_002865_0_2_1"/>
<protein>
    <recommendedName>
        <fullName evidence="7">Glucose-methanol-choline oxidoreductase N-terminal domain-containing protein</fullName>
    </recommendedName>
</protein>
<dbReference type="PROSITE" id="PS51257">
    <property type="entry name" value="PROKAR_LIPOPROTEIN"/>
    <property type="match status" value="1"/>
</dbReference>
<dbReference type="RefSeq" id="XP_005776707.1">
    <property type="nucleotide sequence ID" value="XM_005776650.1"/>
</dbReference>
<dbReference type="KEGG" id="ehx:EMIHUDRAFT_115992"/>
<dbReference type="Pfam" id="PF00732">
    <property type="entry name" value="GMC_oxred_N"/>
    <property type="match status" value="1"/>
</dbReference>
<proteinExistence type="inferred from homology"/>
<dbReference type="Pfam" id="PF05199">
    <property type="entry name" value="GMC_oxred_C"/>
    <property type="match status" value="1"/>
</dbReference>
<keyword evidence="3" id="KW-0285">Flavoprotein</keyword>
<accession>A0A0D3JL93</accession>
<feature type="binding site" evidence="5">
    <location>
        <position position="205"/>
    </location>
    <ligand>
        <name>FAD</name>
        <dbReference type="ChEBI" id="CHEBI:57692"/>
    </ligand>
</feature>
<dbReference type="SUPFAM" id="SSF54373">
    <property type="entry name" value="FAD-linked reductases, C-terminal domain"/>
    <property type="match status" value="1"/>
</dbReference>
<evidence type="ECO:0000313" key="8">
    <source>
        <dbReference type="EnsemblProtists" id="EOD24278"/>
    </source>
</evidence>
<dbReference type="PaxDb" id="2903-EOD24278"/>
<dbReference type="AlphaFoldDB" id="A0A0D3JL93"/>
<dbReference type="PROSITE" id="PS00624">
    <property type="entry name" value="GMC_OXRED_2"/>
    <property type="match status" value="1"/>
</dbReference>
<reference evidence="9" key="1">
    <citation type="journal article" date="2013" name="Nature">
        <title>Pan genome of the phytoplankton Emiliania underpins its global distribution.</title>
        <authorList>
            <person name="Read B.A."/>
            <person name="Kegel J."/>
            <person name="Klute M.J."/>
            <person name="Kuo A."/>
            <person name="Lefebvre S.C."/>
            <person name="Maumus F."/>
            <person name="Mayer C."/>
            <person name="Miller J."/>
            <person name="Monier A."/>
            <person name="Salamov A."/>
            <person name="Young J."/>
            <person name="Aguilar M."/>
            <person name="Claverie J.M."/>
            <person name="Frickenhaus S."/>
            <person name="Gonzalez K."/>
            <person name="Herman E.K."/>
            <person name="Lin Y.C."/>
            <person name="Napier J."/>
            <person name="Ogata H."/>
            <person name="Sarno A.F."/>
            <person name="Shmutz J."/>
            <person name="Schroeder D."/>
            <person name="de Vargas C."/>
            <person name="Verret F."/>
            <person name="von Dassow P."/>
            <person name="Valentin K."/>
            <person name="Van de Peer Y."/>
            <person name="Wheeler G."/>
            <person name="Dacks J.B."/>
            <person name="Delwiche C.F."/>
            <person name="Dyhrman S.T."/>
            <person name="Glockner G."/>
            <person name="John U."/>
            <person name="Richards T."/>
            <person name="Worden A.Z."/>
            <person name="Zhang X."/>
            <person name="Grigoriev I.V."/>
            <person name="Allen A.E."/>
            <person name="Bidle K."/>
            <person name="Borodovsky M."/>
            <person name="Bowler C."/>
            <person name="Brownlee C."/>
            <person name="Cock J.M."/>
            <person name="Elias M."/>
            <person name="Gladyshev V.N."/>
            <person name="Groth M."/>
            <person name="Guda C."/>
            <person name="Hadaegh A."/>
            <person name="Iglesias-Rodriguez M.D."/>
            <person name="Jenkins J."/>
            <person name="Jones B.M."/>
            <person name="Lawson T."/>
            <person name="Leese F."/>
            <person name="Lindquist E."/>
            <person name="Lobanov A."/>
            <person name="Lomsadze A."/>
            <person name="Malik S.B."/>
            <person name="Marsh M.E."/>
            <person name="Mackinder L."/>
            <person name="Mock T."/>
            <person name="Mueller-Roeber B."/>
            <person name="Pagarete A."/>
            <person name="Parker M."/>
            <person name="Probert I."/>
            <person name="Quesneville H."/>
            <person name="Raines C."/>
            <person name="Rensing S.A."/>
            <person name="Riano-Pachon D.M."/>
            <person name="Richier S."/>
            <person name="Rokitta S."/>
            <person name="Shiraiwa Y."/>
            <person name="Soanes D.M."/>
            <person name="van der Giezen M."/>
            <person name="Wahlund T.M."/>
            <person name="Williams B."/>
            <person name="Wilson W."/>
            <person name="Wolfe G."/>
            <person name="Wurch L.L."/>
        </authorList>
    </citation>
    <scope>NUCLEOTIDE SEQUENCE</scope>
</reference>
<name>A0A0D3JL93_EMIH1</name>
<dbReference type="Proteomes" id="UP000013827">
    <property type="component" value="Unassembled WGS sequence"/>
</dbReference>
<dbReference type="Pfam" id="PF13450">
    <property type="entry name" value="NAD_binding_8"/>
    <property type="match status" value="1"/>
</dbReference>
<evidence type="ECO:0000259" key="7">
    <source>
        <dbReference type="PROSITE" id="PS00624"/>
    </source>
</evidence>
<keyword evidence="9" id="KW-1185">Reference proteome</keyword>
<dbReference type="eggNOG" id="KOG1238">
    <property type="taxonomic scope" value="Eukaryota"/>
</dbReference>
<dbReference type="Gene3D" id="3.30.410.40">
    <property type="match status" value="1"/>
</dbReference>
<dbReference type="InterPro" id="IPR012132">
    <property type="entry name" value="GMC_OxRdtase"/>
</dbReference>
<dbReference type="PIRSF" id="PIRSF000137">
    <property type="entry name" value="Alcohol_oxidase"/>
    <property type="match status" value="1"/>
</dbReference>
<dbReference type="GO" id="GO:0050660">
    <property type="term" value="F:flavin adenine dinucleotide binding"/>
    <property type="evidence" value="ECO:0007669"/>
    <property type="project" value="InterPro"/>
</dbReference>
<dbReference type="STRING" id="2903.R1CMS8"/>
<feature type="domain" description="Glucose-methanol-choline oxidoreductase N-terminal" evidence="7">
    <location>
        <begin position="246"/>
        <end position="260"/>
    </location>
</feature>
<sequence>MALRRSADYVIVGAGSAGCVLANRLSRTGASVLLLESGGAGGETSFDRPSLLSRLPTALALPMHFEGYNWGYLAEPEPVCENALMGDDSDILPGRRGTDGPLQVKHGTNMLGTPLYDAFEGTSKMPMTVFHSGSYKGERASCRAAYLEPAMEAQPHLSALSALSRRSLGALSALSRRSLGALSALSRRSLAYLEPAVEARPNAHVRRILWEDGGDAPTAKGVEFSVGGGSQKAVATANKEVVLCAGSIASPMLLQLSGVGPPKLLSELGVGVDHMEVYQSYEVLKPVSLASHLSLAGKGSLGAHWLVTKEGLGATNHFEVGGFVRSRPGVEAPDIQLHFLPIGMSYDGVTLAPSSTGHSMQAHVGYNKRGPTIHLISIARFIYLFIRRIPPAGSPVKPIARFNYMSTDEDWRGFRAAIRITREIMAQPAFDGLCGDEIQPGYAAQTDAEASPPRAWSPPRGPRGGGREIDEFLIEHLESAYHPCGTCKMGPASDPTAVVGADGAVHGVRKLRVVDASLFPVIPNGNLNSPTIMTAEKMADHILGQGMLPPDTAQAAKTWVDPEWRSRQRERAPKVKTWDGVF</sequence>
<reference evidence="8" key="2">
    <citation type="submission" date="2024-10" db="UniProtKB">
        <authorList>
            <consortium name="EnsemblProtists"/>
        </authorList>
    </citation>
    <scope>IDENTIFICATION</scope>
</reference>
<dbReference type="GO" id="GO:0016614">
    <property type="term" value="F:oxidoreductase activity, acting on CH-OH group of donors"/>
    <property type="evidence" value="ECO:0007669"/>
    <property type="project" value="InterPro"/>
</dbReference>
<evidence type="ECO:0000256" key="1">
    <source>
        <dbReference type="ARBA" id="ARBA00001974"/>
    </source>
</evidence>
<dbReference type="PANTHER" id="PTHR11552">
    <property type="entry name" value="GLUCOSE-METHANOL-CHOLINE GMC OXIDOREDUCTASE"/>
    <property type="match status" value="1"/>
</dbReference>
<evidence type="ECO:0000313" key="9">
    <source>
        <dbReference type="Proteomes" id="UP000013827"/>
    </source>
</evidence>
<dbReference type="OMA" id="MTPNIPK"/>
<dbReference type="InterPro" id="IPR036188">
    <property type="entry name" value="FAD/NAD-bd_sf"/>
</dbReference>
<comment type="similarity">
    <text evidence="2">Belongs to the GMC oxidoreductase family.</text>
</comment>